<feature type="region of interest" description="Disordered" evidence="1">
    <location>
        <begin position="40"/>
        <end position="59"/>
    </location>
</feature>
<dbReference type="AlphaFoldDB" id="A0A5N6RHP8"/>
<feature type="region of interest" description="Disordered" evidence="1">
    <location>
        <begin position="1"/>
        <end position="30"/>
    </location>
</feature>
<proteinExistence type="predicted"/>
<gene>
    <name evidence="2" type="ORF">FH972_017021</name>
</gene>
<feature type="compositionally biased region" description="Basic residues" evidence="1">
    <location>
        <begin position="7"/>
        <end position="19"/>
    </location>
</feature>
<evidence type="ECO:0000313" key="3">
    <source>
        <dbReference type="Proteomes" id="UP000327013"/>
    </source>
</evidence>
<protein>
    <submittedName>
        <fullName evidence="2">Uncharacterized protein</fullName>
    </submittedName>
</protein>
<keyword evidence="3" id="KW-1185">Reference proteome</keyword>
<dbReference type="EMBL" id="CM017327">
    <property type="protein sequence ID" value="KAE8099004.1"/>
    <property type="molecule type" value="Genomic_DNA"/>
</dbReference>
<organism evidence="2 3">
    <name type="scientific">Carpinus fangiana</name>
    <dbReference type="NCBI Taxonomy" id="176857"/>
    <lineage>
        <taxon>Eukaryota</taxon>
        <taxon>Viridiplantae</taxon>
        <taxon>Streptophyta</taxon>
        <taxon>Embryophyta</taxon>
        <taxon>Tracheophyta</taxon>
        <taxon>Spermatophyta</taxon>
        <taxon>Magnoliopsida</taxon>
        <taxon>eudicotyledons</taxon>
        <taxon>Gunneridae</taxon>
        <taxon>Pentapetalae</taxon>
        <taxon>rosids</taxon>
        <taxon>fabids</taxon>
        <taxon>Fagales</taxon>
        <taxon>Betulaceae</taxon>
        <taxon>Carpinus</taxon>
    </lineage>
</organism>
<reference evidence="2 3" key="1">
    <citation type="submission" date="2019-06" db="EMBL/GenBank/DDBJ databases">
        <title>A chromosomal-level reference genome of Carpinus fangiana (Coryloideae, Betulaceae).</title>
        <authorList>
            <person name="Yang X."/>
            <person name="Wang Z."/>
            <person name="Zhang L."/>
            <person name="Hao G."/>
            <person name="Liu J."/>
            <person name="Yang Y."/>
        </authorList>
    </citation>
    <scope>NUCLEOTIDE SEQUENCE [LARGE SCALE GENOMIC DNA]</scope>
    <source>
        <strain evidence="2">Cfa_2016G</strain>
        <tissue evidence="2">Leaf</tissue>
    </source>
</reference>
<evidence type="ECO:0000313" key="2">
    <source>
        <dbReference type="EMBL" id="KAE8099004.1"/>
    </source>
</evidence>
<evidence type="ECO:0000256" key="1">
    <source>
        <dbReference type="SAM" id="MobiDB-lite"/>
    </source>
</evidence>
<accession>A0A5N6RHP8</accession>
<dbReference type="Proteomes" id="UP000327013">
    <property type="component" value="Chromosome 7"/>
</dbReference>
<name>A0A5N6RHP8_9ROSI</name>
<sequence>METEAFRRRKARKKKKKNGKALSYAQEEEKNMAERAERIISGNMNQELENPILSDVPTK</sequence>